<dbReference type="SMART" id="SM00225">
    <property type="entry name" value="BTB"/>
    <property type="match status" value="1"/>
</dbReference>
<dbReference type="Proteomes" id="UP000318571">
    <property type="component" value="Chromosome 5"/>
</dbReference>
<dbReference type="PANTHER" id="PTHR14136:SF17">
    <property type="entry name" value="BTB_POZ DOMAIN-CONTAINING PROTEIN KCTD9"/>
    <property type="match status" value="1"/>
</dbReference>
<sequence>MVRVIVKAHWFPNSKGVVIQPNEIEHIDQFCSRLSAIFKRPVEQIWTQSNTTNNPTWIEIVDGSFIRDDDEIFVKGRDDPLPDESQSRNLAKWVHLNVGGRTFMTCKSTINLRAPESMLARMFQSEEMGAIPPGPKDSQQAILIDREPEYFGPILNFLRTGTICLNDGVNAEGVLQEAKFFGIDDAVPLLEEMILQQKQNPDDQPLTRRDIIAALTTASTDTVLRFQGLNMAGADLSRLDLRHINFKYANLRGANLSGANLSWCNLERADLSEAQLSGAQMLGVKMICANLERATMRECNFDDPAGTSATLEGANLKGANLNESHMNRVILRVATLKNATMKDCDLCSAVLAGADLEFCDLSGSDLCGANLRGANLKDTILALMQTPLHMSQTIR</sequence>
<evidence type="ECO:0000313" key="2">
    <source>
        <dbReference type="EMBL" id="TRY76842.1"/>
    </source>
</evidence>
<gene>
    <name evidence="2" type="ORF">TCAL_02689</name>
</gene>
<dbReference type="EMBL" id="VCGU01000004">
    <property type="protein sequence ID" value="TRY76842.1"/>
    <property type="molecule type" value="Genomic_DNA"/>
</dbReference>
<dbReference type="InterPro" id="IPR011333">
    <property type="entry name" value="SKP1/BTB/POZ_sf"/>
</dbReference>
<reference evidence="2 3" key="1">
    <citation type="journal article" date="2018" name="Nat. Ecol. Evol.">
        <title>Genomic signatures of mitonuclear coevolution across populations of Tigriopus californicus.</title>
        <authorList>
            <person name="Barreto F.S."/>
            <person name="Watson E.T."/>
            <person name="Lima T.G."/>
            <person name="Willett C.S."/>
            <person name="Edmands S."/>
            <person name="Li W."/>
            <person name="Burton R.S."/>
        </authorList>
    </citation>
    <scope>NUCLEOTIDE SEQUENCE [LARGE SCALE GENOMIC DNA]</scope>
    <source>
        <strain evidence="2 3">San Diego</strain>
    </source>
</reference>
<dbReference type="OMA" id="YACIKNA"/>
<dbReference type="SUPFAM" id="SSF141571">
    <property type="entry name" value="Pentapeptide repeat-like"/>
    <property type="match status" value="1"/>
</dbReference>
<name>A0A553PGP3_TIGCA</name>
<dbReference type="GO" id="GO:0051260">
    <property type="term" value="P:protein homooligomerization"/>
    <property type="evidence" value="ECO:0007669"/>
    <property type="project" value="InterPro"/>
</dbReference>
<keyword evidence="3" id="KW-1185">Reference proteome</keyword>
<dbReference type="PANTHER" id="PTHR14136">
    <property type="entry name" value="BTB_POZ DOMAIN-CONTAINING PROTEIN KCTD9"/>
    <property type="match status" value="1"/>
</dbReference>
<proteinExistence type="predicted"/>
<feature type="domain" description="BTB" evidence="1">
    <location>
        <begin position="94"/>
        <end position="167"/>
    </location>
</feature>
<dbReference type="InterPro" id="IPR001646">
    <property type="entry name" value="5peptide_repeat"/>
</dbReference>
<dbReference type="STRING" id="6832.A0A553PGP3"/>
<evidence type="ECO:0000313" key="3">
    <source>
        <dbReference type="Proteomes" id="UP000318571"/>
    </source>
</evidence>
<dbReference type="PROSITE" id="PS50097">
    <property type="entry name" value="BTB"/>
    <property type="match status" value="1"/>
</dbReference>
<dbReference type="AlphaFoldDB" id="A0A553PGP3"/>
<dbReference type="Pfam" id="PF00805">
    <property type="entry name" value="Pentapeptide"/>
    <property type="match status" value="4"/>
</dbReference>
<accession>A0A553PGP3</accession>
<dbReference type="InterPro" id="IPR003131">
    <property type="entry name" value="T1-type_BTB"/>
</dbReference>
<dbReference type="SUPFAM" id="SSF54695">
    <property type="entry name" value="POZ domain"/>
    <property type="match status" value="1"/>
</dbReference>
<evidence type="ECO:0000259" key="1">
    <source>
        <dbReference type="PROSITE" id="PS50097"/>
    </source>
</evidence>
<comment type="caution">
    <text evidence="2">The sequence shown here is derived from an EMBL/GenBank/DDBJ whole genome shotgun (WGS) entry which is preliminary data.</text>
</comment>
<dbReference type="Gene3D" id="3.30.710.10">
    <property type="entry name" value="Potassium Channel Kv1.1, Chain A"/>
    <property type="match status" value="1"/>
</dbReference>
<protein>
    <recommendedName>
        <fullName evidence="1">BTB domain-containing protein</fullName>
    </recommendedName>
</protein>
<dbReference type="InterPro" id="IPR000210">
    <property type="entry name" value="BTB/POZ_dom"/>
</dbReference>
<dbReference type="Gene3D" id="2.160.20.80">
    <property type="entry name" value="E3 ubiquitin-protein ligase SopA"/>
    <property type="match status" value="1"/>
</dbReference>
<dbReference type="InterPro" id="IPR051082">
    <property type="entry name" value="Pentapeptide-BTB/POZ_domain"/>
</dbReference>
<dbReference type="OrthoDB" id="9989223at2759"/>
<organism evidence="2 3">
    <name type="scientific">Tigriopus californicus</name>
    <name type="common">Marine copepod</name>
    <dbReference type="NCBI Taxonomy" id="6832"/>
    <lineage>
        <taxon>Eukaryota</taxon>
        <taxon>Metazoa</taxon>
        <taxon>Ecdysozoa</taxon>
        <taxon>Arthropoda</taxon>
        <taxon>Crustacea</taxon>
        <taxon>Multicrustacea</taxon>
        <taxon>Hexanauplia</taxon>
        <taxon>Copepoda</taxon>
        <taxon>Harpacticoida</taxon>
        <taxon>Harpacticidae</taxon>
        <taxon>Tigriopus</taxon>
    </lineage>
</organism>
<dbReference type="Pfam" id="PF02214">
    <property type="entry name" value="BTB_2"/>
    <property type="match status" value="1"/>
</dbReference>